<dbReference type="PANTHER" id="PTHR46890">
    <property type="entry name" value="NON-LTR RETROLELEMENT REVERSE TRANSCRIPTASE-LIKE PROTEIN-RELATED"/>
    <property type="match status" value="1"/>
</dbReference>
<comment type="caution">
    <text evidence="1">The sequence shown here is derived from an EMBL/GenBank/DDBJ whole genome shotgun (WGS) entry which is preliminary data.</text>
</comment>
<evidence type="ECO:0000313" key="1">
    <source>
        <dbReference type="EMBL" id="KAH1108404.1"/>
    </source>
</evidence>
<reference evidence="1 2" key="1">
    <citation type="journal article" date="2021" name="Plant Biotechnol. J.">
        <title>Multi-omics assisted identification of the key and species-specific regulatory components of drought-tolerant mechanisms in Gossypium stocksii.</title>
        <authorList>
            <person name="Yu D."/>
            <person name="Ke L."/>
            <person name="Zhang D."/>
            <person name="Wu Y."/>
            <person name="Sun Y."/>
            <person name="Mei J."/>
            <person name="Sun J."/>
            <person name="Sun Y."/>
        </authorList>
    </citation>
    <scope>NUCLEOTIDE SEQUENCE [LARGE SCALE GENOMIC DNA]</scope>
    <source>
        <strain evidence="2">cv. E1</strain>
        <tissue evidence="1">Leaf</tissue>
    </source>
</reference>
<dbReference type="Proteomes" id="UP000828251">
    <property type="component" value="Unassembled WGS sequence"/>
</dbReference>
<dbReference type="AlphaFoldDB" id="A0A9D4AE08"/>
<accession>A0A9D4AE08</accession>
<organism evidence="1 2">
    <name type="scientific">Gossypium stocksii</name>
    <dbReference type="NCBI Taxonomy" id="47602"/>
    <lineage>
        <taxon>Eukaryota</taxon>
        <taxon>Viridiplantae</taxon>
        <taxon>Streptophyta</taxon>
        <taxon>Embryophyta</taxon>
        <taxon>Tracheophyta</taxon>
        <taxon>Spermatophyta</taxon>
        <taxon>Magnoliopsida</taxon>
        <taxon>eudicotyledons</taxon>
        <taxon>Gunneridae</taxon>
        <taxon>Pentapetalae</taxon>
        <taxon>rosids</taxon>
        <taxon>malvids</taxon>
        <taxon>Malvales</taxon>
        <taxon>Malvaceae</taxon>
        <taxon>Malvoideae</taxon>
        <taxon>Gossypium</taxon>
    </lineage>
</organism>
<dbReference type="PANTHER" id="PTHR46890:SF48">
    <property type="entry name" value="RNA-DIRECTED DNA POLYMERASE"/>
    <property type="match status" value="1"/>
</dbReference>
<evidence type="ECO:0000313" key="2">
    <source>
        <dbReference type="Proteomes" id="UP000828251"/>
    </source>
</evidence>
<name>A0A9D4AE08_9ROSI</name>
<sequence length="125" mass="14174">MRCITSVVYTVVINGRHEEEFRPQRRLRQGEPLSPDLFLICAKGFSRLIALVKGEGRLPRTRVGRGNVSVSHLFFVDNSMLFGEASIEGANNMKSVIKEYEKMSSQLVNFDKSLIYFSGNVDLEM</sequence>
<dbReference type="EMBL" id="JAIQCV010000004">
    <property type="protein sequence ID" value="KAH1108404.1"/>
    <property type="molecule type" value="Genomic_DNA"/>
</dbReference>
<proteinExistence type="predicted"/>
<evidence type="ECO:0008006" key="3">
    <source>
        <dbReference type="Google" id="ProtNLM"/>
    </source>
</evidence>
<dbReference type="InterPro" id="IPR052343">
    <property type="entry name" value="Retrotransposon-Effector_Assoc"/>
</dbReference>
<keyword evidence="2" id="KW-1185">Reference proteome</keyword>
<protein>
    <recommendedName>
        <fullName evidence="3">Reverse transcriptase</fullName>
    </recommendedName>
</protein>
<dbReference type="OrthoDB" id="1000610at2759"/>
<gene>
    <name evidence="1" type="ORF">J1N35_012172</name>
</gene>